<evidence type="ECO:0000256" key="1">
    <source>
        <dbReference type="SAM" id="MobiDB-lite"/>
    </source>
</evidence>
<sequence>MEAERRRCRTIGGPGSDGAADLAVTGYRTAGPRYSEEHEFPSPVRPCAHR</sequence>
<name>D6ARM2_STRFL</name>
<dbReference type="AlphaFoldDB" id="D6ARM2"/>
<organism evidence="2 3">
    <name type="scientific">Streptomyces filamentosus NRRL 15998</name>
    <dbReference type="NCBI Taxonomy" id="457431"/>
    <lineage>
        <taxon>Bacteria</taxon>
        <taxon>Bacillati</taxon>
        <taxon>Actinomycetota</taxon>
        <taxon>Actinomycetes</taxon>
        <taxon>Kitasatosporales</taxon>
        <taxon>Streptomycetaceae</taxon>
        <taxon>Streptomyces</taxon>
    </lineage>
</organism>
<reference evidence="3" key="2">
    <citation type="submission" date="2008-12" db="EMBL/GenBank/DDBJ databases">
        <title>Annotation of Streptomyces roseosporus strain NRRL 15998.</title>
        <authorList>
            <consortium name="The Broad Institute Genome Sequencing Platform"/>
            <consortium name="Broad Institute Microbial Sequencing Center"/>
            <person name="Fischbach M."/>
            <person name="Ward D."/>
            <person name="Young S."/>
            <person name="Kodira C.D."/>
            <person name="Zeng Q."/>
            <person name="Koehrsen M."/>
            <person name="Godfrey P."/>
            <person name="Alvarado L."/>
            <person name="Berlin A.M."/>
            <person name="Borenstein D."/>
            <person name="Chen Z."/>
            <person name="Engels R."/>
            <person name="Freedman E."/>
            <person name="Gellesch M."/>
            <person name="Goldberg J."/>
            <person name="Griggs A."/>
            <person name="Gujja S."/>
            <person name="Heiman D.I."/>
            <person name="Hepburn T.A."/>
            <person name="Howarth C."/>
            <person name="Jen D."/>
            <person name="Larson L."/>
            <person name="Lewis B."/>
            <person name="Mehta T."/>
            <person name="Park D."/>
            <person name="Pearson M."/>
            <person name="Roberts A."/>
            <person name="Saif S."/>
            <person name="Shea T.D."/>
            <person name="Shenoy N."/>
            <person name="Sisk P."/>
            <person name="Stolte C."/>
            <person name="Sykes S.N."/>
            <person name="Walk T."/>
            <person name="White J."/>
            <person name="Yandava C."/>
            <person name="Straight P."/>
            <person name="Clardy J."/>
            <person name="Hung D."/>
            <person name="Kolter R."/>
            <person name="Mekalanos J."/>
            <person name="Walker S."/>
            <person name="Walsh C.T."/>
            <person name="Wieland B.L.C."/>
            <person name="Ilzarbe M."/>
            <person name="Galagan J."/>
            <person name="Nusbaum C."/>
            <person name="Birren B."/>
        </authorList>
    </citation>
    <scope>NUCLEOTIDE SEQUENCE [LARGE SCALE GENOMIC DNA]</scope>
    <source>
        <strain evidence="3">NRRL 15998</strain>
    </source>
</reference>
<dbReference type="Proteomes" id="UP000003986">
    <property type="component" value="Unassembled WGS sequence"/>
</dbReference>
<protein>
    <submittedName>
        <fullName evidence="2">Predicted protein</fullName>
    </submittedName>
</protein>
<evidence type="ECO:0000313" key="3">
    <source>
        <dbReference type="Proteomes" id="UP000003986"/>
    </source>
</evidence>
<reference evidence="3" key="1">
    <citation type="submission" date="2008-10" db="EMBL/GenBank/DDBJ databases">
        <authorList>
            <person name="Molnar K."/>
        </authorList>
    </citation>
    <scope>NUCLEOTIDE SEQUENCE [LARGE SCALE GENOMIC DNA]</scope>
    <source>
        <strain evidence="3">NRRL 15998</strain>
    </source>
</reference>
<evidence type="ECO:0000313" key="2">
    <source>
        <dbReference type="EMBL" id="EFE75897.2"/>
    </source>
</evidence>
<dbReference type="EMBL" id="DS999644">
    <property type="protein sequence ID" value="EFE75897.2"/>
    <property type="molecule type" value="Genomic_DNA"/>
</dbReference>
<proteinExistence type="predicted"/>
<accession>D6ARM2</accession>
<feature type="region of interest" description="Disordered" evidence="1">
    <location>
        <begin position="1"/>
        <end position="22"/>
    </location>
</feature>
<gene>
    <name evidence="2" type="ORF">SSGG_03264</name>
</gene>